<evidence type="ECO:0000259" key="3">
    <source>
        <dbReference type="Pfam" id="PF00675"/>
    </source>
</evidence>
<dbReference type="RefSeq" id="WP_343764433.1">
    <property type="nucleotide sequence ID" value="NZ_BAAACG010000019.1"/>
</dbReference>
<evidence type="ECO:0000313" key="6">
    <source>
        <dbReference type="Proteomes" id="UP001501510"/>
    </source>
</evidence>
<dbReference type="PANTHER" id="PTHR11851">
    <property type="entry name" value="METALLOPROTEASE"/>
    <property type="match status" value="1"/>
</dbReference>
<dbReference type="PANTHER" id="PTHR11851:SF49">
    <property type="entry name" value="MITOCHONDRIAL-PROCESSING PEPTIDASE SUBUNIT ALPHA"/>
    <property type="match status" value="1"/>
</dbReference>
<dbReference type="InterPro" id="IPR007863">
    <property type="entry name" value="Peptidase_M16_C"/>
</dbReference>
<feature type="domain" description="Peptidase M16 C-terminal" evidence="4">
    <location>
        <begin position="172"/>
        <end position="331"/>
    </location>
</feature>
<sequence>MFDANKKVLENGITLISIKKDTALSCVNIGVNVGSLYEDIKEKGISHFVEHMLFKGTKKRDNYTLNLELENLGGEYNAYTDNNSTVLTVTSLSEELNSSIEILSDMLQNSIFPKSEIKKEKDVILAEIRNNRDDIEDFSFTKVSEIAFKNSPLKYDILGSEKDVKKYDEKLLTEFYNKYYIPNNCYISIVSPFSHEYVQEIVDKYFKNWERKKLYKKDILNEENIEIKKVSYKKDIEQSTVIYLYTFYGLSKKEELALKILNHRLGESTNSVLFRELREKRGFAYDVYTDLDLSPNVKTLCIYASISKENLEDTLKVIDKCVDDVKKEKIQFNEDTTKLMKKVLKTAIAFTLEDASDLGNYVLHQSIDGENLFQFYEDIKELSSVEKKDIYNVSKKVFNNPSIHILLND</sequence>
<evidence type="ECO:0000313" key="5">
    <source>
        <dbReference type="EMBL" id="GAA0748215.1"/>
    </source>
</evidence>
<reference evidence="5 6" key="1">
    <citation type="journal article" date="2019" name="Int. J. Syst. Evol. Microbiol.">
        <title>The Global Catalogue of Microorganisms (GCM) 10K type strain sequencing project: providing services to taxonomists for standard genome sequencing and annotation.</title>
        <authorList>
            <consortium name="The Broad Institute Genomics Platform"/>
            <consortium name="The Broad Institute Genome Sequencing Center for Infectious Disease"/>
            <person name="Wu L."/>
            <person name="Ma J."/>
        </authorList>
    </citation>
    <scope>NUCLEOTIDE SEQUENCE [LARGE SCALE GENOMIC DNA]</scope>
    <source>
        <strain evidence="5 6">JCM 1407</strain>
    </source>
</reference>
<evidence type="ECO:0000256" key="1">
    <source>
        <dbReference type="ARBA" id="ARBA00007261"/>
    </source>
</evidence>
<evidence type="ECO:0000259" key="4">
    <source>
        <dbReference type="Pfam" id="PF05193"/>
    </source>
</evidence>
<gene>
    <name evidence="5" type="ORF">GCM10008906_38260</name>
</gene>
<dbReference type="InterPro" id="IPR011249">
    <property type="entry name" value="Metalloenz_LuxS/M16"/>
</dbReference>
<proteinExistence type="inferred from homology"/>
<dbReference type="EMBL" id="BAAACG010000019">
    <property type="protein sequence ID" value="GAA0748215.1"/>
    <property type="molecule type" value="Genomic_DNA"/>
</dbReference>
<comment type="similarity">
    <text evidence="1 2">Belongs to the peptidase M16 family.</text>
</comment>
<organism evidence="5 6">
    <name type="scientific">Clostridium oceanicum</name>
    <dbReference type="NCBI Taxonomy" id="1543"/>
    <lineage>
        <taxon>Bacteria</taxon>
        <taxon>Bacillati</taxon>
        <taxon>Bacillota</taxon>
        <taxon>Clostridia</taxon>
        <taxon>Eubacteriales</taxon>
        <taxon>Clostridiaceae</taxon>
        <taxon>Clostridium</taxon>
    </lineage>
</organism>
<evidence type="ECO:0000256" key="2">
    <source>
        <dbReference type="RuleBase" id="RU004447"/>
    </source>
</evidence>
<feature type="domain" description="Peptidase M16 N-terminal" evidence="3">
    <location>
        <begin position="18"/>
        <end position="159"/>
    </location>
</feature>
<name>A0ABN1JWP3_9CLOT</name>
<dbReference type="Pfam" id="PF00675">
    <property type="entry name" value="Peptidase_M16"/>
    <property type="match status" value="1"/>
</dbReference>
<dbReference type="InterPro" id="IPR001431">
    <property type="entry name" value="Pept_M16_Zn_BS"/>
</dbReference>
<dbReference type="SUPFAM" id="SSF63411">
    <property type="entry name" value="LuxS/MPP-like metallohydrolase"/>
    <property type="match status" value="2"/>
</dbReference>
<protein>
    <submittedName>
        <fullName evidence="5">Pitrilysin family protein</fullName>
    </submittedName>
</protein>
<dbReference type="Proteomes" id="UP001501510">
    <property type="component" value="Unassembled WGS sequence"/>
</dbReference>
<keyword evidence="6" id="KW-1185">Reference proteome</keyword>
<dbReference type="InterPro" id="IPR011765">
    <property type="entry name" value="Pept_M16_N"/>
</dbReference>
<comment type="caution">
    <text evidence="5">The sequence shown here is derived from an EMBL/GenBank/DDBJ whole genome shotgun (WGS) entry which is preliminary data.</text>
</comment>
<dbReference type="Gene3D" id="3.30.830.10">
    <property type="entry name" value="Metalloenzyme, LuxS/M16 peptidase-like"/>
    <property type="match status" value="2"/>
</dbReference>
<accession>A0ABN1JWP3</accession>
<dbReference type="InterPro" id="IPR050361">
    <property type="entry name" value="MPP/UQCRC_Complex"/>
</dbReference>
<dbReference type="PROSITE" id="PS00143">
    <property type="entry name" value="INSULINASE"/>
    <property type="match status" value="1"/>
</dbReference>
<dbReference type="Pfam" id="PF05193">
    <property type="entry name" value="Peptidase_M16_C"/>
    <property type="match status" value="1"/>
</dbReference>